<accession>A0ABS7DNS2</accession>
<evidence type="ECO:0000256" key="1">
    <source>
        <dbReference type="ARBA" id="ARBA00004496"/>
    </source>
</evidence>
<feature type="coiled-coil region" evidence="10">
    <location>
        <begin position="78"/>
        <end position="112"/>
    </location>
</feature>
<evidence type="ECO:0000313" key="12">
    <source>
        <dbReference type="EMBL" id="MBW7572959.1"/>
    </source>
</evidence>
<dbReference type="PANTHER" id="PTHR34981:SF1">
    <property type="entry name" value="CELL DIVISION PROTEIN ZAPA"/>
    <property type="match status" value="1"/>
</dbReference>
<evidence type="ECO:0000256" key="7">
    <source>
        <dbReference type="ARBA" id="ARBA00024910"/>
    </source>
</evidence>
<comment type="function">
    <text evidence="7">Activator of cell division through the inhibition of FtsZ GTPase activity, therefore promoting FtsZ assembly into bundles of protofilaments necessary for the formation of the division Z ring. It is recruited early at mid-cell but it is not essential for cell division.</text>
</comment>
<name>A0ABS7DNS2_9FIRM</name>
<dbReference type="SUPFAM" id="SSF102829">
    <property type="entry name" value="Cell division protein ZapA-like"/>
    <property type="match status" value="1"/>
</dbReference>
<sequence length="173" mass="19396">MSKNRVKLNICGCECVISSDDSESYVRSIGDEVEKAMDDITGKNERVSITMAAVITALRFCDESHKSVNGADNLRSQIKDYLEDSSHARMEAEEARREIERLKREVQTLRARLAEDGEPDADKPAQEIRAQKPVVPGSPVQRPQAGSYSRVNPSITAEQEGFMSFFEKKNDEQ</sequence>
<dbReference type="RefSeq" id="WP_219965371.1">
    <property type="nucleotide sequence ID" value="NZ_JAGFNZ010000003.1"/>
</dbReference>
<evidence type="ECO:0000313" key="13">
    <source>
        <dbReference type="Proteomes" id="UP000719942"/>
    </source>
</evidence>
<dbReference type="Proteomes" id="UP000719942">
    <property type="component" value="Unassembled WGS sequence"/>
</dbReference>
<reference evidence="12 13" key="1">
    <citation type="submission" date="2021-03" db="EMBL/GenBank/DDBJ databases">
        <title>Caproiciproducens sp. nov. isolated from feces of cow.</title>
        <authorList>
            <person name="Choi J.-Y."/>
        </authorList>
    </citation>
    <scope>NUCLEOTIDE SEQUENCE [LARGE SCALE GENOMIC DNA]</scope>
    <source>
        <strain evidence="12 13">AGMB10547</strain>
    </source>
</reference>
<dbReference type="InterPro" id="IPR036192">
    <property type="entry name" value="Cell_div_ZapA-like_sf"/>
</dbReference>
<keyword evidence="10" id="KW-0175">Coiled coil</keyword>
<keyword evidence="13" id="KW-1185">Reference proteome</keyword>
<dbReference type="InterPro" id="IPR053712">
    <property type="entry name" value="Bac_CellDiv_Activator"/>
</dbReference>
<comment type="subcellular location">
    <subcellularLocation>
        <location evidence="1">Cytoplasm</location>
    </subcellularLocation>
</comment>
<dbReference type="GO" id="GO:0051301">
    <property type="term" value="P:cell division"/>
    <property type="evidence" value="ECO:0007669"/>
    <property type="project" value="UniProtKB-KW"/>
</dbReference>
<feature type="compositionally biased region" description="Basic and acidic residues" evidence="11">
    <location>
        <begin position="112"/>
        <end position="130"/>
    </location>
</feature>
<proteinExistence type="predicted"/>
<keyword evidence="6" id="KW-0131">Cell cycle</keyword>
<evidence type="ECO:0000256" key="6">
    <source>
        <dbReference type="ARBA" id="ARBA00023306"/>
    </source>
</evidence>
<evidence type="ECO:0000256" key="9">
    <source>
        <dbReference type="ARBA" id="ARBA00033158"/>
    </source>
</evidence>
<feature type="region of interest" description="Disordered" evidence="11">
    <location>
        <begin position="112"/>
        <end position="156"/>
    </location>
</feature>
<evidence type="ECO:0000256" key="11">
    <source>
        <dbReference type="SAM" id="MobiDB-lite"/>
    </source>
</evidence>
<dbReference type="PANTHER" id="PTHR34981">
    <property type="entry name" value="CELL DIVISION PROTEIN ZAPA"/>
    <property type="match status" value="1"/>
</dbReference>
<evidence type="ECO:0000256" key="5">
    <source>
        <dbReference type="ARBA" id="ARBA00023210"/>
    </source>
</evidence>
<comment type="subunit">
    <text evidence="8">Homodimer. Interacts with FtsZ.</text>
</comment>
<keyword evidence="3" id="KW-0963">Cytoplasm</keyword>
<dbReference type="Gene3D" id="6.10.250.790">
    <property type="match status" value="1"/>
</dbReference>
<organism evidence="12 13">
    <name type="scientific">Caproiciproducens faecalis</name>
    <dbReference type="NCBI Taxonomy" id="2820301"/>
    <lineage>
        <taxon>Bacteria</taxon>
        <taxon>Bacillati</taxon>
        <taxon>Bacillota</taxon>
        <taxon>Clostridia</taxon>
        <taxon>Eubacteriales</taxon>
        <taxon>Acutalibacteraceae</taxon>
        <taxon>Caproiciproducens</taxon>
    </lineage>
</organism>
<keyword evidence="5" id="KW-0717">Septation</keyword>
<evidence type="ECO:0000256" key="4">
    <source>
        <dbReference type="ARBA" id="ARBA00022618"/>
    </source>
</evidence>
<evidence type="ECO:0000256" key="2">
    <source>
        <dbReference type="ARBA" id="ARBA00015195"/>
    </source>
</evidence>
<comment type="caution">
    <text evidence="12">The sequence shown here is derived from an EMBL/GenBank/DDBJ whole genome shotgun (WGS) entry which is preliminary data.</text>
</comment>
<keyword evidence="4 12" id="KW-0132">Cell division</keyword>
<dbReference type="EMBL" id="JAGFNZ010000003">
    <property type="protein sequence ID" value="MBW7572959.1"/>
    <property type="molecule type" value="Genomic_DNA"/>
</dbReference>
<dbReference type="Pfam" id="PF05164">
    <property type="entry name" value="ZapA"/>
    <property type="match status" value="1"/>
</dbReference>
<evidence type="ECO:0000256" key="8">
    <source>
        <dbReference type="ARBA" id="ARBA00026068"/>
    </source>
</evidence>
<protein>
    <recommendedName>
        <fullName evidence="2">Cell division protein ZapA</fullName>
    </recommendedName>
    <alternativeName>
        <fullName evidence="9">Z ring-associated protein ZapA</fullName>
    </alternativeName>
</protein>
<dbReference type="InterPro" id="IPR007838">
    <property type="entry name" value="Cell_div_ZapA-like"/>
</dbReference>
<feature type="compositionally biased region" description="Polar residues" evidence="11">
    <location>
        <begin position="144"/>
        <end position="156"/>
    </location>
</feature>
<evidence type="ECO:0000256" key="3">
    <source>
        <dbReference type="ARBA" id="ARBA00022490"/>
    </source>
</evidence>
<evidence type="ECO:0000256" key="10">
    <source>
        <dbReference type="SAM" id="Coils"/>
    </source>
</evidence>
<gene>
    <name evidence="12" type="ORF">J5W02_09040</name>
</gene>